<dbReference type="AlphaFoldDB" id="A0A365PAK1"/>
<evidence type="ECO:0000256" key="1">
    <source>
        <dbReference type="SAM" id="MobiDB-lite"/>
    </source>
</evidence>
<proteinExistence type="predicted"/>
<name>A0A365PAK1_9ACTN</name>
<feature type="compositionally biased region" description="Acidic residues" evidence="1">
    <location>
        <begin position="177"/>
        <end position="186"/>
    </location>
</feature>
<evidence type="ECO:0000313" key="3">
    <source>
        <dbReference type="Proteomes" id="UP000252187"/>
    </source>
</evidence>
<protein>
    <submittedName>
        <fullName evidence="2">Uncharacterized protein</fullName>
    </submittedName>
</protein>
<gene>
    <name evidence="2" type="ORF">DQ226_08220</name>
</gene>
<dbReference type="EMBL" id="QNTT01000017">
    <property type="protein sequence ID" value="RBA36938.1"/>
    <property type="molecule type" value="Genomic_DNA"/>
</dbReference>
<reference evidence="2 3" key="1">
    <citation type="submission" date="2018-06" db="EMBL/GenBank/DDBJ databases">
        <title>Whole genome sequencing of four bacterial strains from South Shetland trench revealing bio-synthetic gene clusters.</title>
        <authorList>
            <person name="Abdel-Mageed W.M."/>
            <person name="Lehri B."/>
            <person name="Jarmusch S.A."/>
            <person name="Miranda K."/>
            <person name="Goodfellow M."/>
            <person name="Jaspars M."/>
            <person name="Karlyshev A.V."/>
        </authorList>
    </citation>
    <scope>NUCLEOTIDE SEQUENCE [LARGE SCALE GENOMIC DNA]</scope>
    <source>
        <strain evidence="2 3">SST1</strain>
    </source>
</reference>
<sequence length="220" mass="21329">MNESGEDETCVGFTMPYASVDEVGLDPTGDGPVIDLLPQILEIQAMGGVSMLNAVEGEPTSYDATATDGVAQAALFLIAAGAGLPVAEGATATWVATAPEEPAAAAILCIPDSVEGNDARIAALSTNFGIDPQVVADQINGRIPGGSVEPVSAGSISGGSVATGASLLGSLGGGDATDTDGEEEAEGGSSFTGISEGGSAGSAAEADGEGEVELEALNAG</sequence>
<evidence type="ECO:0000313" key="2">
    <source>
        <dbReference type="EMBL" id="RBA36938.1"/>
    </source>
</evidence>
<comment type="caution">
    <text evidence="2">The sequence shown here is derived from an EMBL/GenBank/DDBJ whole genome shotgun (WGS) entry which is preliminary data.</text>
</comment>
<organism evidence="2 3">
    <name type="scientific">Dietzia maris</name>
    <dbReference type="NCBI Taxonomy" id="37915"/>
    <lineage>
        <taxon>Bacteria</taxon>
        <taxon>Bacillati</taxon>
        <taxon>Actinomycetota</taxon>
        <taxon>Actinomycetes</taxon>
        <taxon>Mycobacteriales</taxon>
        <taxon>Dietziaceae</taxon>
        <taxon>Dietzia</taxon>
    </lineage>
</organism>
<dbReference type="Proteomes" id="UP000252187">
    <property type="component" value="Unassembled WGS sequence"/>
</dbReference>
<accession>A0A365PAK1</accession>
<feature type="region of interest" description="Disordered" evidence="1">
    <location>
        <begin position="169"/>
        <end position="220"/>
    </location>
</feature>